<dbReference type="AlphaFoldDB" id="A0AAD6ZTK1"/>
<evidence type="ECO:0000313" key="2">
    <source>
        <dbReference type="EMBL" id="KAJ7339116.1"/>
    </source>
</evidence>
<keyword evidence="3" id="KW-1185">Reference proteome</keyword>
<dbReference type="Proteomes" id="UP001218218">
    <property type="component" value="Unassembled WGS sequence"/>
</dbReference>
<proteinExistence type="predicted"/>
<evidence type="ECO:0000256" key="1">
    <source>
        <dbReference type="SAM" id="MobiDB-lite"/>
    </source>
</evidence>
<reference evidence="2" key="1">
    <citation type="submission" date="2023-03" db="EMBL/GenBank/DDBJ databases">
        <title>Massive genome expansion in bonnet fungi (Mycena s.s.) driven by repeated elements and novel gene families across ecological guilds.</title>
        <authorList>
            <consortium name="Lawrence Berkeley National Laboratory"/>
            <person name="Harder C.B."/>
            <person name="Miyauchi S."/>
            <person name="Viragh M."/>
            <person name="Kuo A."/>
            <person name="Thoen E."/>
            <person name="Andreopoulos B."/>
            <person name="Lu D."/>
            <person name="Skrede I."/>
            <person name="Drula E."/>
            <person name="Henrissat B."/>
            <person name="Morin E."/>
            <person name="Kohler A."/>
            <person name="Barry K."/>
            <person name="LaButti K."/>
            <person name="Morin E."/>
            <person name="Salamov A."/>
            <person name="Lipzen A."/>
            <person name="Mereny Z."/>
            <person name="Hegedus B."/>
            <person name="Baldrian P."/>
            <person name="Stursova M."/>
            <person name="Weitz H."/>
            <person name="Taylor A."/>
            <person name="Grigoriev I.V."/>
            <person name="Nagy L.G."/>
            <person name="Martin F."/>
            <person name="Kauserud H."/>
        </authorList>
    </citation>
    <scope>NUCLEOTIDE SEQUENCE</scope>
    <source>
        <strain evidence="2">CBHHK002</strain>
    </source>
</reference>
<gene>
    <name evidence="2" type="ORF">DFH08DRAFT_1013931</name>
</gene>
<organism evidence="2 3">
    <name type="scientific">Mycena albidolilacea</name>
    <dbReference type="NCBI Taxonomy" id="1033008"/>
    <lineage>
        <taxon>Eukaryota</taxon>
        <taxon>Fungi</taxon>
        <taxon>Dikarya</taxon>
        <taxon>Basidiomycota</taxon>
        <taxon>Agaricomycotina</taxon>
        <taxon>Agaricomycetes</taxon>
        <taxon>Agaricomycetidae</taxon>
        <taxon>Agaricales</taxon>
        <taxon>Marasmiineae</taxon>
        <taxon>Mycenaceae</taxon>
        <taxon>Mycena</taxon>
    </lineage>
</organism>
<accession>A0AAD6ZTK1</accession>
<name>A0AAD6ZTK1_9AGAR</name>
<evidence type="ECO:0000313" key="3">
    <source>
        <dbReference type="Proteomes" id="UP001218218"/>
    </source>
</evidence>
<dbReference type="EMBL" id="JARIHO010000028">
    <property type="protein sequence ID" value="KAJ7339116.1"/>
    <property type="molecule type" value="Genomic_DNA"/>
</dbReference>
<protein>
    <submittedName>
        <fullName evidence="2">Uncharacterized protein</fullName>
    </submittedName>
</protein>
<sequence>MPLDTKKWYLILCAHRFFRFIALQRGFPLSHFLFYFVRSGLFVHPISSQRFCVPALAPAALAHTLAFIRERVQLYCVLAPLRTCLTLPRARSAAPHPLPAALCIPLHPHPCTRSARPVVLSPLLLVWPARPHALGSSFARIIPACPVALPLSQCLAVLCTSASRTAPNPAPCSSYVPRALALEPGACSIRPLVHEHRSPLPGSPAGPQSAHPLTAANHSANHSAHHALAPRTSRSTLNLALCARCLLAPTFCPTHLFPRRHSTAHRARMSRTPCPPAPRWLTLTPRPMRVSIPLAFAPAPHPPAAAAALARMSCVCTFAHARRAHTPLAPRPQGMRQDASRVQTLLCTGALHAVAPEQAALQRCGDPHALDVVEPLIAWRRFGCRTPLDLLACALLERSLRPHALLLYHANKPHHHILHTLSPMHLIAAPGVY</sequence>
<comment type="caution">
    <text evidence="2">The sequence shown here is derived from an EMBL/GenBank/DDBJ whole genome shotgun (WGS) entry which is preliminary data.</text>
</comment>
<feature type="region of interest" description="Disordered" evidence="1">
    <location>
        <begin position="197"/>
        <end position="228"/>
    </location>
</feature>